<dbReference type="Proteomes" id="UP000276055">
    <property type="component" value="Unassembled WGS sequence"/>
</dbReference>
<dbReference type="AlphaFoldDB" id="A0A495E6V3"/>
<reference evidence="3 4" key="1">
    <citation type="submission" date="2018-10" db="EMBL/GenBank/DDBJ databases">
        <title>Genomic Encyclopedia of Type Strains, Phase IV (KMG-IV): sequencing the most valuable type-strain genomes for metagenomic binning, comparative biology and taxonomic classification.</title>
        <authorList>
            <person name="Goeker M."/>
        </authorList>
    </citation>
    <scope>NUCLEOTIDE SEQUENCE [LARGE SCALE GENOMIC DNA]</scope>
    <source>
        <strain evidence="3 4">DSM 25586</strain>
    </source>
</reference>
<evidence type="ECO:0000313" key="4">
    <source>
        <dbReference type="Proteomes" id="UP000276055"/>
    </source>
</evidence>
<feature type="compositionally biased region" description="Low complexity" evidence="1">
    <location>
        <begin position="67"/>
        <end position="77"/>
    </location>
</feature>
<dbReference type="Pfam" id="PF07411">
    <property type="entry name" value="DUF1508"/>
    <property type="match status" value="1"/>
</dbReference>
<dbReference type="RefSeq" id="WP_120955353.1">
    <property type="nucleotide sequence ID" value="NZ_RBIR01000012.1"/>
</dbReference>
<dbReference type="InterPro" id="IPR010879">
    <property type="entry name" value="DUF1508"/>
</dbReference>
<feature type="compositionally biased region" description="Basic residues" evidence="1">
    <location>
        <begin position="78"/>
        <end position="88"/>
    </location>
</feature>
<dbReference type="InterPro" id="IPR036913">
    <property type="entry name" value="YegP-like_sf"/>
</dbReference>
<sequence length="88" mass="9492">MAGQFEIFTDAESNVRFRLLGADGTVLAISRAFDNKNQAANGIMAVRECAGTGLIREARSNPWTGQHASRNASPSSASHHHHRHLPAV</sequence>
<name>A0A495E6V3_9MICC</name>
<comment type="caution">
    <text evidence="3">The sequence shown here is derived from an EMBL/GenBank/DDBJ whole genome shotgun (WGS) entry which is preliminary data.</text>
</comment>
<dbReference type="OrthoDB" id="9802792at2"/>
<evidence type="ECO:0000256" key="1">
    <source>
        <dbReference type="SAM" id="MobiDB-lite"/>
    </source>
</evidence>
<dbReference type="EMBL" id="RBIR01000012">
    <property type="protein sequence ID" value="RKR12668.1"/>
    <property type="molecule type" value="Genomic_DNA"/>
</dbReference>
<protein>
    <submittedName>
        <fullName evidence="3">Uncharacterized protein YegP (UPF0339 family)</fullName>
    </submittedName>
</protein>
<evidence type="ECO:0000259" key="2">
    <source>
        <dbReference type="Pfam" id="PF07411"/>
    </source>
</evidence>
<evidence type="ECO:0000313" key="3">
    <source>
        <dbReference type="EMBL" id="RKR12668.1"/>
    </source>
</evidence>
<dbReference type="SUPFAM" id="SSF160113">
    <property type="entry name" value="YegP-like"/>
    <property type="match status" value="1"/>
</dbReference>
<accession>A0A495E6V3</accession>
<feature type="region of interest" description="Disordered" evidence="1">
    <location>
        <begin position="57"/>
        <end position="88"/>
    </location>
</feature>
<gene>
    <name evidence="3" type="ORF">C8D78_3775</name>
</gene>
<feature type="domain" description="DUF1508" evidence="2">
    <location>
        <begin position="13"/>
        <end position="55"/>
    </location>
</feature>
<dbReference type="Gene3D" id="2.30.29.80">
    <property type="match status" value="1"/>
</dbReference>
<proteinExistence type="predicted"/>
<organism evidence="3 4">
    <name type="scientific">Arthrobacter oryzae</name>
    <dbReference type="NCBI Taxonomy" id="409290"/>
    <lineage>
        <taxon>Bacteria</taxon>
        <taxon>Bacillati</taxon>
        <taxon>Actinomycetota</taxon>
        <taxon>Actinomycetes</taxon>
        <taxon>Micrococcales</taxon>
        <taxon>Micrococcaceae</taxon>
        <taxon>Arthrobacter</taxon>
    </lineage>
</organism>